<dbReference type="InterPro" id="IPR036709">
    <property type="entry name" value="Autotransporte_beta_dom_sf"/>
</dbReference>
<dbReference type="Proteomes" id="UP000216020">
    <property type="component" value="Unassembled WGS sequence"/>
</dbReference>
<accession>A0A261SC26</accession>
<proteinExistence type="predicted"/>
<evidence type="ECO:0000313" key="3">
    <source>
        <dbReference type="Proteomes" id="UP000216020"/>
    </source>
</evidence>
<dbReference type="SUPFAM" id="SSF103515">
    <property type="entry name" value="Autotransporter"/>
    <property type="match status" value="1"/>
</dbReference>
<sequence>MRITNKNGPGVMTTGDGIQVVQALNGATTAPGAFTSTGVYAGAYSYMLFRGGVTPGTEQNWYLRSELIPTDPGQNPRPIYRPGVPIYTEVPSLARELAVQQIGTFHDRQGNQDLLTENGRFPAGWARTWGDHFSEKRDGTVDQSFSGTTFGMQVGQDLYARTTDSGHQDRYGMFLGYARGDGDVKGDAMGQSGYRAGKLAIDSYSVGGYWTHVGPSGWYTDTVVMGSHLKVDPRSHAGDTSSTHGSALTASVETGLPMPLRPNVTLEPQAQLIYQHTHIDSLQDSASDVSFSPKDAVIGRVGARLQGEFESGSVRWKPYVRADLLHTLGGNDSVAFDGGTKSKSAMGGTQARLGLGVSARVNERVSVYASAGYGFNLGGERRETVQGNVGVRISW</sequence>
<dbReference type="RefSeq" id="WP_094853707.1">
    <property type="nucleotide sequence ID" value="NZ_NEVM01000002.1"/>
</dbReference>
<dbReference type="SUPFAM" id="SSF51126">
    <property type="entry name" value="Pectin lyase-like"/>
    <property type="match status" value="1"/>
</dbReference>
<dbReference type="GO" id="GO:0019867">
    <property type="term" value="C:outer membrane"/>
    <property type="evidence" value="ECO:0007669"/>
    <property type="project" value="InterPro"/>
</dbReference>
<dbReference type="PROSITE" id="PS51208">
    <property type="entry name" value="AUTOTRANSPORTER"/>
    <property type="match status" value="1"/>
</dbReference>
<dbReference type="Pfam" id="PF18883">
    <property type="entry name" value="AC_1"/>
    <property type="match status" value="1"/>
</dbReference>
<dbReference type="NCBIfam" id="TIGR01414">
    <property type="entry name" value="autotrans_barl"/>
    <property type="match status" value="1"/>
</dbReference>
<dbReference type="PRINTS" id="PR01484">
    <property type="entry name" value="PRTACTNFAMLY"/>
</dbReference>
<dbReference type="InterPro" id="IPR003991">
    <property type="entry name" value="Pertactin_virulence_factor"/>
</dbReference>
<feature type="domain" description="Autotransporter" evidence="1">
    <location>
        <begin position="117"/>
        <end position="395"/>
    </location>
</feature>
<dbReference type="Pfam" id="PF03797">
    <property type="entry name" value="Autotransporter"/>
    <property type="match status" value="1"/>
</dbReference>
<protein>
    <recommendedName>
        <fullName evidence="1">Autotransporter domain-containing protein</fullName>
    </recommendedName>
</protein>
<dbReference type="InterPro" id="IPR043990">
    <property type="entry name" value="AC_1"/>
</dbReference>
<dbReference type="InterPro" id="IPR005546">
    <property type="entry name" value="Autotransporte_beta"/>
</dbReference>
<dbReference type="EMBL" id="NEVM01000002">
    <property type="protein sequence ID" value="OZI34715.1"/>
    <property type="molecule type" value="Genomic_DNA"/>
</dbReference>
<dbReference type="PANTHER" id="PTHR35037:SF3">
    <property type="entry name" value="C-TERMINAL REGION OF AIDA-LIKE PROTEIN"/>
    <property type="match status" value="1"/>
</dbReference>
<evidence type="ECO:0000259" key="1">
    <source>
        <dbReference type="PROSITE" id="PS51208"/>
    </source>
</evidence>
<evidence type="ECO:0000313" key="2">
    <source>
        <dbReference type="EMBL" id="OZI34715.1"/>
    </source>
</evidence>
<comment type="caution">
    <text evidence="2">The sequence shown here is derived from an EMBL/GenBank/DDBJ whole genome shotgun (WGS) entry which is preliminary data.</text>
</comment>
<dbReference type="Gene3D" id="2.40.128.130">
    <property type="entry name" value="Autotransporter beta-domain"/>
    <property type="match status" value="1"/>
</dbReference>
<dbReference type="PANTHER" id="PTHR35037">
    <property type="entry name" value="C-TERMINAL REGION OF AIDA-LIKE PROTEIN"/>
    <property type="match status" value="1"/>
</dbReference>
<dbReference type="InterPro" id="IPR011050">
    <property type="entry name" value="Pectin_lyase_fold/virulence"/>
</dbReference>
<keyword evidence="3" id="KW-1185">Reference proteome</keyword>
<dbReference type="AlphaFoldDB" id="A0A261SC26"/>
<dbReference type="InterPro" id="IPR051551">
    <property type="entry name" value="Autotransporter_adhesion"/>
</dbReference>
<name>A0A261SC26_9BORD</name>
<dbReference type="SMART" id="SM00869">
    <property type="entry name" value="Autotransporter"/>
    <property type="match status" value="1"/>
</dbReference>
<gene>
    <name evidence="2" type="ORF">CAL29_14675</name>
</gene>
<organism evidence="2 3">
    <name type="scientific">Bordetella genomosp. 10</name>
    <dbReference type="NCBI Taxonomy" id="1416804"/>
    <lineage>
        <taxon>Bacteria</taxon>
        <taxon>Pseudomonadati</taxon>
        <taxon>Pseudomonadota</taxon>
        <taxon>Betaproteobacteria</taxon>
        <taxon>Burkholderiales</taxon>
        <taxon>Alcaligenaceae</taxon>
        <taxon>Bordetella</taxon>
    </lineage>
</organism>
<dbReference type="InterPro" id="IPR006315">
    <property type="entry name" value="OM_autotransptr_brl_dom"/>
</dbReference>
<reference evidence="3" key="1">
    <citation type="submission" date="2017-05" db="EMBL/GenBank/DDBJ databases">
        <title>Complete and WGS of Bordetella genogroups.</title>
        <authorList>
            <person name="Spilker T."/>
            <person name="Lipuma J."/>
        </authorList>
    </citation>
    <scope>NUCLEOTIDE SEQUENCE [LARGE SCALE GENOMIC DNA]</scope>
    <source>
        <strain evidence="3">AU16122</strain>
    </source>
</reference>
<dbReference type="OrthoDB" id="8613300at2"/>